<protein>
    <recommendedName>
        <fullName evidence="4">Transposase Tn5-like N-terminal domain-containing protein</fullName>
    </recommendedName>
</protein>
<dbReference type="AlphaFoldDB" id="A0A0F9ID65"/>
<accession>A0A0F9ID65</accession>
<dbReference type="PANTHER" id="PTHR37319:SF1">
    <property type="entry name" value="TRANSPOSASE TN5 DIMERISATION DOMAIN-CONTAINING PROTEIN"/>
    <property type="match status" value="1"/>
</dbReference>
<dbReference type="Pfam" id="PF02281">
    <property type="entry name" value="Dimer_Tnp_Tn5"/>
    <property type="match status" value="1"/>
</dbReference>
<evidence type="ECO:0000259" key="2">
    <source>
        <dbReference type="Pfam" id="PF14706"/>
    </source>
</evidence>
<dbReference type="InterPro" id="IPR014737">
    <property type="entry name" value="Transposase_Tn5-like_C"/>
</dbReference>
<dbReference type="InterPro" id="IPR038215">
    <property type="entry name" value="TN5-like_N_sf"/>
</dbReference>
<feature type="domain" description="Transposase Tn5 dimerisation" evidence="1">
    <location>
        <begin position="429"/>
        <end position="470"/>
    </location>
</feature>
<dbReference type="InterPro" id="IPR047768">
    <property type="entry name" value="Tn5p-like"/>
</dbReference>
<proteinExistence type="predicted"/>
<dbReference type="InterPro" id="IPR014735">
    <property type="entry name" value="Transposase_Tn5-like_N"/>
</dbReference>
<dbReference type="Gene3D" id="1.10.246.40">
    <property type="entry name" value="Tn5 transposase, domain 1"/>
    <property type="match status" value="1"/>
</dbReference>
<dbReference type="EMBL" id="LAZR01012698">
    <property type="protein sequence ID" value="KKM25531.1"/>
    <property type="molecule type" value="Genomic_DNA"/>
</dbReference>
<dbReference type="InterPro" id="IPR054836">
    <property type="entry name" value="Tn5_transposase"/>
</dbReference>
<reference evidence="3" key="1">
    <citation type="journal article" date="2015" name="Nature">
        <title>Complex archaea that bridge the gap between prokaryotes and eukaryotes.</title>
        <authorList>
            <person name="Spang A."/>
            <person name="Saw J.H."/>
            <person name="Jorgensen S.L."/>
            <person name="Zaremba-Niedzwiedzka K."/>
            <person name="Martijn J."/>
            <person name="Lind A.E."/>
            <person name="van Eijk R."/>
            <person name="Schleper C."/>
            <person name="Guy L."/>
            <person name="Ettema T.J."/>
        </authorList>
    </citation>
    <scope>NUCLEOTIDE SEQUENCE</scope>
</reference>
<feature type="domain" description="Transposase Tn5-like N-terminal" evidence="2">
    <location>
        <begin position="35"/>
        <end position="75"/>
    </location>
</feature>
<dbReference type="SUPFAM" id="SSF53098">
    <property type="entry name" value="Ribonuclease H-like"/>
    <property type="match status" value="1"/>
</dbReference>
<evidence type="ECO:0008006" key="4">
    <source>
        <dbReference type="Google" id="ProtNLM"/>
    </source>
</evidence>
<dbReference type="Pfam" id="PF14706">
    <property type="entry name" value="Tnp_DNA_bind"/>
    <property type="match status" value="1"/>
</dbReference>
<evidence type="ECO:0000259" key="1">
    <source>
        <dbReference type="Pfam" id="PF02281"/>
    </source>
</evidence>
<dbReference type="NCBIfam" id="NF033590">
    <property type="entry name" value="transpos_IS4_3"/>
    <property type="match status" value="1"/>
</dbReference>
<evidence type="ECO:0000313" key="3">
    <source>
        <dbReference type="EMBL" id="KKM25531.1"/>
    </source>
</evidence>
<organism evidence="3">
    <name type="scientific">marine sediment metagenome</name>
    <dbReference type="NCBI Taxonomy" id="412755"/>
    <lineage>
        <taxon>unclassified sequences</taxon>
        <taxon>metagenomes</taxon>
        <taxon>ecological metagenomes</taxon>
    </lineage>
</organism>
<dbReference type="Gene3D" id="1.10.740.10">
    <property type="entry name" value="Transferase Inhibitor Protein From Tn5, Chain"/>
    <property type="match status" value="1"/>
</dbReference>
<dbReference type="Gene3D" id="3.90.350.10">
    <property type="entry name" value="Transposase Inhibitor Protein From Tn5, Chain A, domain 1"/>
    <property type="match status" value="1"/>
</dbReference>
<dbReference type="PANTHER" id="PTHR37319">
    <property type="entry name" value="TRANSPOSASE"/>
    <property type="match status" value="1"/>
</dbReference>
<comment type="caution">
    <text evidence="3">The sequence shown here is derived from an EMBL/GenBank/DDBJ whole genome shotgun (WGS) entry which is preliminary data.</text>
</comment>
<sequence length="475" mass="53567">MNHLSQGGLPWFLAMLKRGRWPISAEPTSAIDGGEKRLTKLAAAMADAPNQSLPKQCGGWGDLKAAYRLLNHRRIRPEQITAVHRQHTRERAEQDPVVLCVQDTTDLDYTHRTAVRGLGKIGDGGGRGFRQHTGLAVSEHGAVLGVLHQEWFLPCEPPEGETRRQRQARWSEPDVWGDTARGIGAWPGPSRLIHVGDRHSDVFRFLSICRELGHGFLVRAMHDRYVGDGTERLWERLRRQPIRFVQTVQVGAQRTPHNRLKRSRRSARVTVRYASVLLPPPRNDPRTAGQPPIRAWAVYVLEEDPPAGEAPLEWMLLTSEPVQSDADGKRCLRWYRVRWTIEEWHRAFKEGCRVERSQLDDVDDLQRLAALAGVVAVRMLQLRDLADADCPDADNPAALQHAAPPDWIAVVSRLAGLAAEALTPRVFLSTIARRGGYLGRKHDGRPGWKVLWRGWYDIERMVEGLALMRAPPKCG</sequence>
<gene>
    <name evidence="3" type="ORF">LCGC14_1594030</name>
</gene>
<name>A0A0F9ID65_9ZZZZ</name>
<dbReference type="InterPro" id="IPR012337">
    <property type="entry name" value="RNaseH-like_sf"/>
</dbReference>
<dbReference type="InterPro" id="IPR003201">
    <property type="entry name" value="Transposase_Tn5"/>
</dbReference>